<reference evidence="4" key="1">
    <citation type="journal article" date="2015" name="PLoS Genet.">
        <title>Genome Sequence and Transcriptome Analyses of Chrysochromulina tobin: Metabolic Tools for Enhanced Algal Fitness in the Prominent Order Prymnesiales (Haptophyceae).</title>
        <authorList>
            <person name="Hovde B.T."/>
            <person name="Deodato C.R."/>
            <person name="Hunsperger H.M."/>
            <person name="Ryken S.A."/>
            <person name="Yost W."/>
            <person name="Jha R.K."/>
            <person name="Patterson J."/>
            <person name="Monnat R.J. Jr."/>
            <person name="Barlow S.B."/>
            <person name="Starkenburg S.R."/>
            <person name="Cattolico R.A."/>
        </authorList>
    </citation>
    <scope>NUCLEOTIDE SEQUENCE</scope>
    <source>
        <strain evidence="4">CCMP291</strain>
    </source>
</reference>
<dbReference type="Proteomes" id="UP000037460">
    <property type="component" value="Unassembled WGS sequence"/>
</dbReference>
<sequence>MELAADLARASGASSEDDDRARMQAAFSQTEFKPAGAPAALALALRTDLAAGRLTMAEYAREARSAGLSTSEVAATLKQHAAAKETSFMEASAEAATAKPSPEEVITFPAGTYYGRLHATAVKVVDGIFVPVVPAASHAISEELSASLQWLREQRPWGARAAERLSPENNFLPDLELHDESRGGRVAGGKVDPEGAMHLACALRLNTVLMSLNLGDNCLGDEGAAHLATALASNRTLTGLNLAGNGLSDAGADLLAAMLETNRVLATIDIGGNAFSDAAMARLREAWGARDATNLRFD</sequence>
<evidence type="ECO:0000313" key="4">
    <source>
        <dbReference type="Proteomes" id="UP000037460"/>
    </source>
</evidence>
<dbReference type="Gene3D" id="3.80.10.10">
    <property type="entry name" value="Ribonuclease Inhibitor"/>
    <property type="match status" value="1"/>
</dbReference>
<proteinExistence type="predicted"/>
<dbReference type="SMART" id="SM00368">
    <property type="entry name" value="LRR_RI"/>
    <property type="match status" value="3"/>
</dbReference>
<gene>
    <name evidence="3" type="ORF">Ctob_004838</name>
</gene>
<keyword evidence="1" id="KW-0677">Repeat</keyword>
<evidence type="ECO:0000256" key="1">
    <source>
        <dbReference type="ARBA" id="ARBA00022737"/>
    </source>
</evidence>
<evidence type="ECO:0000256" key="2">
    <source>
        <dbReference type="SAM" id="MobiDB-lite"/>
    </source>
</evidence>
<dbReference type="PANTHER" id="PTHR24111">
    <property type="entry name" value="LEUCINE-RICH REPEAT-CONTAINING PROTEIN 34"/>
    <property type="match status" value="1"/>
</dbReference>
<protein>
    <submittedName>
        <fullName evidence="3">Uncharacterized protein</fullName>
    </submittedName>
</protein>
<name>A0A0M0JRM1_9EUKA</name>
<evidence type="ECO:0000313" key="3">
    <source>
        <dbReference type="EMBL" id="KOO29249.1"/>
    </source>
</evidence>
<accession>A0A0M0JRM1</accession>
<dbReference type="AlphaFoldDB" id="A0A0M0JRM1"/>
<dbReference type="EMBL" id="JWZX01002445">
    <property type="protein sequence ID" value="KOO29249.1"/>
    <property type="molecule type" value="Genomic_DNA"/>
</dbReference>
<dbReference type="InterPro" id="IPR052201">
    <property type="entry name" value="LRR-containing_regulator"/>
</dbReference>
<keyword evidence="4" id="KW-1185">Reference proteome</keyword>
<organism evidence="3 4">
    <name type="scientific">Chrysochromulina tobinii</name>
    <dbReference type="NCBI Taxonomy" id="1460289"/>
    <lineage>
        <taxon>Eukaryota</taxon>
        <taxon>Haptista</taxon>
        <taxon>Haptophyta</taxon>
        <taxon>Prymnesiophyceae</taxon>
        <taxon>Prymnesiales</taxon>
        <taxon>Chrysochromulinaceae</taxon>
        <taxon>Chrysochromulina</taxon>
    </lineage>
</organism>
<dbReference type="InterPro" id="IPR001611">
    <property type="entry name" value="Leu-rich_rpt"/>
</dbReference>
<dbReference type="Pfam" id="PF13516">
    <property type="entry name" value="LRR_6"/>
    <property type="match status" value="2"/>
</dbReference>
<dbReference type="OrthoDB" id="10034042at2759"/>
<feature type="region of interest" description="Disordered" evidence="2">
    <location>
        <begin position="1"/>
        <end position="21"/>
    </location>
</feature>
<dbReference type="InterPro" id="IPR032675">
    <property type="entry name" value="LRR_dom_sf"/>
</dbReference>
<dbReference type="PANTHER" id="PTHR24111:SF0">
    <property type="entry name" value="LEUCINE-RICH REPEAT-CONTAINING PROTEIN"/>
    <property type="match status" value="1"/>
</dbReference>
<dbReference type="SUPFAM" id="SSF52047">
    <property type="entry name" value="RNI-like"/>
    <property type="match status" value="1"/>
</dbReference>
<comment type="caution">
    <text evidence="3">The sequence shown here is derived from an EMBL/GenBank/DDBJ whole genome shotgun (WGS) entry which is preliminary data.</text>
</comment>